<dbReference type="AlphaFoldDB" id="A0A1Y2HD72"/>
<accession>A0A1Y2HD72</accession>
<sequence length="101" mass="11608">MHQSAIERLKVFVGTTYTQFADRIQWQAATNVRSRVATPQNRPKSNREQLFPNRIQLFALGFDDFDVMQTLFTSTAGFHHMRNTCPWRAEMPSLSFVGGPC</sequence>
<evidence type="ECO:0000313" key="1">
    <source>
        <dbReference type="EMBL" id="ORZ32537.1"/>
    </source>
</evidence>
<reference evidence="1 2" key="1">
    <citation type="submission" date="2016-07" db="EMBL/GenBank/DDBJ databases">
        <title>Pervasive Adenine N6-methylation of Active Genes in Fungi.</title>
        <authorList>
            <consortium name="DOE Joint Genome Institute"/>
            <person name="Mondo S.J."/>
            <person name="Dannebaum R.O."/>
            <person name="Kuo R.C."/>
            <person name="Labutti K."/>
            <person name="Haridas S."/>
            <person name="Kuo A."/>
            <person name="Salamov A."/>
            <person name="Ahrendt S.R."/>
            <person name="Lipzen A."/>
            <person name="Sullivan W."/>
            <person name="Andreopoulos W.B."/>
            <person name="Clum A."/>
            <person name="Lindquist E."/>
            <person name="Daum C."/>
            <person name="Ramamoorthy G.K."/>
            <person name="Gryganskyi A."/>
            <person name="Culley D."/>
            <person name="Magnuson J.K."/>
            <person name="James T.Y."/>
            <person name="O'Malley M.A."/>
            <person name="Stajich J.E."/>
            <person name="Spatafora J.W."/>
            <person name="Visel A."/>
            <person name="Grigoriev I.V."/>
        </authorList>
    </citation>
    <scope>NUCLEOTIDE SEQUENCE [LARGE SCALE GENOMIC DNA]</scope>
    <source>
        <strain evidence="1 2">PL171</strain>
    </source>
</reference>
<organism evidence="1 2">
    <name type="scientific">Catenaria anguillulae PL171</name>
    <dbReference type="NCBI Taxonomy" id="765915"/>
    <lineage>
        <taxon>Eukaryota</taxon>
        <taxon>Fungi</taxon>
        <taxon>Fungi incertae sedis</taxon>
        <taxon>Blastocladiomycota</taxon>
        <taxon>Blastocladiomycetes</taxon>
        <taxon>Blastocladiales</taxon>
        <taxon>Catenariaceae</taxon>
        <taxon>Catenaria</taxon>
    </lineage>
</organism>
<name>A0A1Y2HD72_9FUNG</name>
<comment type="caution">
    <text evidence="1">The sequence shown here is derived from an EMBL/GenBank/DDBJ whole genome shotgun (WGS) entry which is preliminary data.</text>
</comment>
<protein>
    <submittedName>
        <fullName evidence="1">Uncharacterized protein</fullName>
    </submittedName>
</protein>
<evidence type="ECO:0000313" key="2">
    <source>
        <dbReference type="Proteomes" id="UP000193411"/>
    </source>
</evidence>
<keyword evidence="2" id="KW-1185">Reference proteome</keyword>
<dbReference type="EMBL" id="MCFL01000045">
    <property type="protein sequence ID" value="ORZ32537.1"/>
    <property type="molecule type" value="Genomic_DNA"/>
</dbReference>
<gene>
    <name evidence="1" type="ORF">BCR44DRAFT_1440058</name>
</gene>
<dbReference type="Proteomes" id="UP000193411">
    <property type="component" value="Unassembled WGS sequence"/>
</dbReference>
<proteinExistence type="predicted"/>